<sequence length="471" mass="50623">MGTQRRQGREGRQGRSGPEGQDDPDGRDGYDGRDGRRASRGRPRPGAGSRGRVLSGTLALALLLGLTGLAACDSADRDSPGRAAFQAVLARQTAAVRTGDERGYLATLDPRAHTYRTEQRRVFHNLRRLPEADWSYQVAEVTPDGAGRATVEVRLRYRFKGYDRGATPSTERLRFVRRDGTWRVAAEASGSTVHLWEQGTLSVVKSAKSLVMGVGHGRATLRALARAADKAVPAVGRAWPGTWPRRLVLEMPASVAAMARLLDAPATSYEGIAAVTTGEASGGGTPGAGGARAAPADRVLVNPTAYAVLSEEGRQVVLTHEATHVATREQTTAATPMWLSEGLADWAGYRESDQTPLQAAPELARAVAGTRARDGGTAALRALPADADFRFGNDPARLARAYEGGWLACRMIAEQWGADRLVALYERVGRQRGERGRQGPGVDAALRTVLGVSTPEFTDRWRVYVTRELAR</sequence>
<reference evidence="2 3" key="1">
    <citation type="journal article" date="2019" name="Int. J. Syst. Evol. Microbiol.">
        <title>The Global Catalogue of Microorganisms (GCM) 10K type strain sequencing project: providing services to taxonomists for standard genome sequencing and annotation.</title>
        <authorList>
            <consortium name="The Broad Institute Genomics Platform"/>
            <consortium name="The Broad Institute Genome Sequencing Center for Infectious Disease"/>
            <person name="Wu L."/>
            <person name="Ma J."/>
        </authorList>
    </citation>
    <scope>NUCLEOTIDE SEQUENCE [LARGE SCALE GENOMIC DNA]</scope>
    <source>
        <strain evidence="2 3">JCM 16373</strain>
    </source>
</reference>
<accession>A0ABN3PUY6</accession>
<name>A0ABN3PUY6_9ACTN</name>
<proteinExistence type="predicted"/>
<evidence type="ECO:0008006" key="4">
    <source>
        <dbReference type="Google" id="ProtNLM"/>
    </source>
</evidence>
<feature type="compositionally biased region" description="Basic and acidic residues" evidence="1">
    <location>
        <begin position="24"/>
        <end position="37"/>
    </location>
</feature>
<organism evidence="2 3">
    <name type="scientific">Streptomyces axinellae</name>
    <dbReference type="NCBI Taxonomy" id="552788"/>
    <lineage>
        <taxon>Bacteria</taxon>
        <taxon>Bacillati</taxon>
        <taxon>Actinomycetota</taxon>
        <taxon>Actinomycetes</taxon>
        <taxon>Kitasatosporales</taxon>
        <taxon>Streptomycetaceae</taxon>
        <taxon>Streptomyces</taxon>
    </lineage>
</organism>
<dbReference type="Proteomes" id="UP001501447">
    <property type="component" value="Unassembled WGS sequence"/>
</dbReference>
<gene>
    <name evidence="2" type="ORF">GCM10009863_11760</name>
</gene>
<evidence type="ECO:0000256" key="1">
    <source>
        <dbReference type="SAM" id="MobiDB-lite"/>
    </source>
</evidence>
<keyword evidence="3" id="KW-1185">Reference proteome</keyword>
<comment type="caution">
    <text evidence="2">The sequence shown here is derived from an EMBL/GenBank/DDBJ whole genome shotgun (WGS) entry which is preliminary data.</text>
</comment>
<feature type="region of interest" description="Disordered" evidence="1">
    <location>
        <begin position="1"/>
        <end position="52"/>
    </location>
</feature>
<dbReference type="SUPFAM" id="SSF54427">
    <property type="entry name" value="NTF2-like"/>
    <property type="match status" value="1"/>
</dbReference>
<dbReference type="InterPro" id="IPR032710">
    <property type="entry name" value="NTF2-like_dom_sf"/>
</dbReference>
<dbReference type="EMBL" id="BAAARJ010000003">
    <property type="protein sequence ID" value="GAA2600053.1"/>
    <property type="molecule type" value="Genomic_DNA"/>
</dbReference>
<evidence type="ECO:0000313" key="3">
    <source>
        <dbReference type="Proteomes" id="UP001501447"/>
    </source>
</evidence>
<evidence type="ECO:0000313" key="2">
    <source>
        <dbReference type="EMBL" id="GAA2600053.1"/>
    </source>
</evidence>
<protein>
    <recommendedName>
        <fullName evidence="4">Lipoprotein</fullName>
    </recommendedName>
</protein>